<dbReference type="InterPro" id="IPR007863">
    <property type="entry name" value="Peptidase_M16_C"/>
</dbReference>
<dbReference type="AlphaFoldDB" id="A0A2S0P7X6"/>
<dbReference type="InterPro" id="IPR011765">
    <property type="entry name" value="Pept_M16_N"/>
</dbReference>
<sequence length="460" mass="50646">MKAIQLSGFSGALLLLAASAGAAEAPTVEAVLDNGMKVVIRPDDRAPVAVSQVWYRVGGIDEIGTLTGISHALEHIMFKGTRSVGPGEFARRVAARGGQDNAFTNRDYTAYYQQIGSAALPEMFRLEADRMANLVIDADTLKNELEVIREERRMRTDDSPAAVLMEKVRATAFKGPARQPVIGWADDIPRIDRGVLNDWYQRFYAPNNATLVVVGGVDPAQVLAAARDTFGKLPRRDVRRPEAPVEPPMQDGPHRFVVEQPSQLPYLVMAWRVPKLNKLDDADPYALSMLAATLDGIDASRLPKRVVREARIADSINVDYDPASRGDTLFTITAVPAAGKTVAEVEKAIRTELTRLARDGVSQDELKRIRRQMMASRIYQRDSQFAQAMNIGVLETRGFGWKAEDEMDARLNKVTSADIQRVARAWLRDSALTVGVLKPLPPDPKHPLPAQNLKGDGNVH</sequence>
<proteinExistence type="inferred from homology"/>
<gene>
    <name evidence="6" type="ORF">DAI18_05085</name>
</gene>
<dbReference type="PANTHER" id="PTHR11851">
    <property type="entry name" value="METALLOPROTEASE"/>
    <property type="match status" value="1"/>
</dbReference>
<evidence type="ECO:0000256" key="1">
    <source>
        <dbReference type="ARBA" id="ARBA00007261"/>
    </source>
</evidence>
<keyword evidence="7" id="KW-1185">Reference proteome</keyword>
<dbReference type="STRING" id="1122240.GCA_000620105_01069"/>
<name>A0A2S0P7X6_9NEIS</name>
<evidence type="ECO:0000313" key="6">
    <source>
        <dbReference type="EMBL" id="AVY93488.1"/>
    </source>
</evidence>
<dbReference type="GO" id="GO:0046872">
    <property type="term" value="F:metal ion binding"/>
    <property type="evidence" value="ECO:0007669"/>
    <property type="project" value="InterPro"/>
</dbReference>
<dbReference type="OrthoDB" id="9811314at2"/>
<dbReference type="InterPro" id="IPR011249">
    <property type="entry name" value="Metalloenz_LuxS/M16"/>
</dbReference>
<reference evidence="6 7" key="1">
    <citation type="submission" date="2018-04" db="EMBL/GenBank/DDBJ databases">
        <title>Denitrifier Microvirgula.</title>
        <authorList>
            <person name="Anderson E."/>
            <person name="Jang J."/>
            <person name="Ishii S."/>
        </authorList>
    </citation>
    <scope>NUCLEOTIDE SEQUENCE [LARGE SCALE GENOMIC DNA]</scope>
    <source>
        <strain evidence="6 7">BE2.4</strain>
    </source>
</reference>
<dbReference type="Pfam" id="PF05193">
    <property type="entry name" value="Peptidase_M16_C"/>
    <property type="match status" value="1"/>
</dbReference>
<dbReference type="Pfam" id="PF00675">
    <property type="entry name" value="Peptidase_M16"/>
    <property type="match status" value="1"/>
</dbReference>
<feature type="domain" description="Peptidase M16 N-terminal" evidence="4">
    <location>
        <begin position="38"/>
        <end position="180"/>
    </location>
</feature>
<evidence type="ECO:0000256" key="3">
    <source>
        <dbReference type="SAM" id="SignalP"/>
    </source>
</evidence>
<evidence type="ECO:0000259" key="4">
    <source>
        <dbReference type="Pfam" id="PF00675"/>
    </source>
</evidence>
<feature type="region of interest" description="Disordered" evidence="2">
    <location>
        <begin position="438"/>
        <end position="460"/>
    </location>
</feature>
<feature type="domain" description="Peptidase M16 C-terminal" evidence="5">
    <location>
        <begin position="191"/>
        <end position="373"/>
    </location>
</feature>
<feature type="signal peptide" evidence="3">
    <location>
        <begin position="1"/>
        <end position="22"/>
    </location>
</feature>
<organism evidence="6 7">
    <name type="scientific">Microvirgula aerodenitrificans</name>
    <dbReference type="NCBI Taxonomy" id="57480"/>
    <lineage>
        <taxon>Bacteria</taxon>
        <taxon>Pseudomonadati</taxon>
        <taxon>Pseudomonadota</taxon>
        <taxon>Betaproteobacteria</taxon>
        <taxon>Neisseriales</taxon>
        <taxon>Aquaspirillaceae</taxon>
        <taxon>Microvirgula</taxon>
    </lineage>
</organism>
<evidence type="ECO:0000313" key="7">
    <source>
        <dbReference type="Proteomes" id="UP000244173"/>
    </source>
</evidence>
<evidence type="ECO:0000256" key="2">
    <source>
        <dbReference type="SAM" id="MobiDB-lite"/>
    </source>
</evidence>
<accession>A0A2S0P7X6</accession>
<dbReference type="SUPFAM" id="SSF63411">
    <property type="entry name" value="LuxS/MPP-like metallohydrolase"/>
    <property type="match status" value="2"/>
</dbReference>
<keyword evidence="3" id="KW-0732">Signal</keyword>
<evidence type="ECO:0000259" key="5">
    <source>
        <dbReference type="Pfam" id="PF05193"/>
    </source>
</evidence>
<feature type="chain" id="PRO_5015744966" evidence="3">
    <location>
        <begin position="23"/>
        <end position="460"/>
    </location>
</feature>
<protein>
    <submittedName>
        <fullName evidence="6">Insulinase family protein</fullName>
    </submittedName>
</protein>
<dbReference type="RefSeq" id="WP_028498459.1">
    <property type="nucleotide sequence ID" value="NZ_CP028519.1"/>
</dbReference>
<comment type="similarity">
    <text evidence="1">Belongs to the peptidase M16 family.</text>
</comment>
<dbReference type="InterPro" id="IPR050361">
    <property type="entry name" value="MPP/UQCRC_Complex"/>
</dbReference>
<dbReference type="PANTHER" id="PTHR11851:SF49">
    <property type="entry name" value="MITOCHONDRIAL-PROCESSING PEPTIDASE SUBUNIT ALPHA"/>
    <property type="match status" value="1"/>
</dbReference>
<dbReference type="Proteomes" id="UP000244173">
    <property type="component" value="Chromosome"/>
</dbReference>
<dbReference type="Gene3D" id="3.30.830.10">
    <property type="entry name" value="Metalloenzyme, LuxS/M16 peptidase-like"/>
    <property type="match status" value="2"/>
</dbReference>
<dbReference type="EMBL" id="CP028519">
    <property type="protein sequence ID" value="AVY93488.1"/>
    <property type="molecule type" value="Genomic_DNA"/>
</dbReference>
<dbReference type="KEGG" id="maer:DAI18_05085"/>